<gene>
    <name evidence="1" type="ORF">PsorP6_008577</name>
</gene>
<evidence type="ECO:0000313" key="1">
    <source>
        <dbReference type="EMBL" id="KAI9914861.1"/>
    </source>
</evidence>
<proteinExistence type="predicted"/>
<keyword evidence="2" id="KW-1185">Reference proteome</keyword>
<dbReference type="Proteomes" id="UP001163321">
    <property type="component" value="Chromosome 3"/>
</dbReference>
<accession>A0ACC0W954</accession>
<sequence length="177" mass="19997">MTVPFETLFCFVFLKTRYYFRHYLGALIALSGSVVIFVSDYSSSANGSRSREVRGDLYALIAAAIYDTSNVISKLSSRHNVDSNIEVLGFMGLWASIVSIIQVFVLERRPIEAVLFNGRIYGYMTGYVCVLFLFYSIASVFLRWAESLLSNLSLLTGPIFTDAVSRLIFDEAVNKWY</sequence>
<reference evidence="1 2" key="1">
    <citation type="journal article" date="2022" name="bioRxiv">
        <title>The genome of the oomycete Peronosclerospora sorghi, a cosmopolitan pathogen of maize and sorghum, is inflated with dispersed pseudogenes.</title>
        <authorList>
            <person name="Fletcher K."/>
            <person name="Martin F."/>
            <person name="Isakeit T."/>
            <person name="Cavanaugh K."/>
            <person name="Magill C."/>
            <person name="Michelmore R."/>
        </authorList>
    </citation>
    <scope>NUCLEOTIDE SEQUENCE [LARGE SCALE GENOMIC DNA]</scope>
    <source>
        <strain evidence="1">P6</strain>
    </source>
</reference>
<protein>
    <submittedName>
        <fullName evidence="1">Uncharacterized protein</fullName>
    </submittedName>
</protein>
<name>A0ACC0W954_9STRA</name>
<comment type="caution">
    <text evidence="1">The sequence shown here is derived from an EMBL/GenBank/DDBJ whole genome shotgun (WGS) entry which is preliminary data.</text>
</comment>
<organism evidence="1 2">
    <name type="scientific">Peronosclerospora sorghi</name>
    <dbReference type="NCBI Taxonomy" id="230839"/>
    <lineage>
        <taxon>Eukaryota</taxon>
        <taxon>Sar</taxon>
        <taxon>Stramenopiles</taxon>
        <taxon>Oomycota</taxon>
        <taxon>Peronosporomycetes</taxon>
        <taxon>Peronosporales</taxon>
        <taxon>Peronosporaceae</taxon>
        <taxon>Peronosclerospora</taxon>
    </lineage>
</organism>
<evidence type="ECO:0000313" key="2">
    <source>
        <dbReference type="Proteomes" id="UP001163321"/>
    </source>
</evidence>
<dbReference type="EMBL" id="CM047582">
    <property type="protein sequence ID" value="KAI9914861.1"/>
    <property type="molecule type" value="Genomic_DNA"/>
</dbReference>